<gene>
    <name evidence="2" type="ORF">HQ497_01325</name>
</gene>
<dbReference type="Gene3D" id="1.25.40.10">
    <property type="entry name" value="Tetratricopeptide repeat domain"/>
    <property type="match status" value="2"/>
</dbReference>
<reference evidence="2" key="1">
    <citation type="submission" date="2020-05" db="EMBL/GenBank/DDBJ databases">
        <title>Sulfur intermediates as new biogeochemical hubs in an aquatic model microbial ecosystem.</title>
        <authorList>
            <person name="Vigneron A."/>
        </authorList>
    </citation>
    <scope>NUCLEOTIDE SEQUENCE</scope>
    <source>
        <strain evidence="2">Bin.250</strain>
    </source>
</reference>
<name>A0A972VTI4_9GAMM</name>
<proteinExistence type="predicted"/>
<dbReference type="AlphaFoldDB" id="A0A972VTI4"/>
<organism evidence="2 3">
    <name type="scientific">SAR86 cluster bacterium</name>
    <dbReference type="NCBI Taxonomy" id="2030880"/>
    <lineage>
        <taxon>Bacteria</taxon>
        <taxon>Pseudomonadati</taxon>
        <taxon>Pseudomonadota</taxon>
        <taxon>Gammaproteobacteria</taxon>
        <taxon>SAR86 cluster</taxon>
    </lineage>
</organism>
<feature type="chain" id="PRO_5037386111" description="Tetratricopeptide repeat protein" evidence="1">
    <location>
        <begin position="25"/>
        <end position="576"/>
    </location>
</feature>
<evidence type="ECO:0008006" key="4">
    <source>
        <dbReference type="Google" id="ProtNLM"/>
    </source>
</evidence>
<dbReference type="PANTHER" id="PTHR45588">
    <property type="entry name" value="TPR DOMAIN-CONTAINING PROTEIN"/>
    <property type="match status" value="1"/>
</dbReference>
<dbReference type="SUPFAM" id="SSF48452">
    <property type="entry name" value="TPR-like"/>
    <property type="match status" value="2"/>
</dbReference>
<dbReference type="Proteomes" id="UP000754644">
    <property type="component" value="Unassembled WGS sequence"/>
</dbReference>
<evidence type="ECO:0000313" key="3">
    <source>
        <dbReference type="Proteomes" id="UP000754644"/>
    </source>
</evidence>
<evidence type="ECO:0000313" key="2">
    <source>
        <dbReference type="EMBL" id="NQV63980.1"/>
    </source>
</evidence>
<dbReference type="PANTHER" id="PTHR45588:SF1">
    <property type="entry name" value="WW DOMAIN-CONTAINING PROTEIN"/>
    <property type="match status" value="1"/>
</dbReference>
<accession>A0A972VTI4</accession>
<protein>
    <recommendedName>
        <fullName evidence="4">Tetratricopeptide repeat protein</fullName>
    </recommendedName>
</protein>
<sequence length="576" mass="62973">MNHFKLLPIILSTLLLGLAGCSNSNMETAAIAENVSDATATAANPDQALIDRAGAPLFEGMGDHRHGITTSDPGAQRYFDQGLTLAFAFNHAESIRSFKAAQRLDPQCAMCFWGEALATGPNINVTSKGKVIMSEAERVNAFAALQSAVALKDTASIAEQNYIEALQARYNGKIELSRDGLDEEYAMAMGELAAAYPEDMDAAALYAESVMNTMPWNYWQDNGDPRPETVKVITALERVLAAAPKHPLALHLYIHAVEASSAPQRAESAADSLATLVPGAGHLVHMPAHIYWRVGRYHDASKANIEAARVDEVYIAQCNAQGFYPALYYPHNIHFLWAASTMEGRAQLSIDSAIKVAKNVNIEQVKQFPTIEFFRTIPLLSYVRFGKWDEIMAAPEPPAEFSYSQGIRHYARGVALAARGDLAAARAEQAAIEPIKSTVSVIFLDKRDYPASLLLDIANALLLGEIKLAEQDYAGAAADFKNAVAFQDRLPYTEPPFWYYPTRQSLGYALLKDGQAAEAEAVYRQDLTDYPRNGWSLFGLSQALDAQGKTSEAATVHGKFETVWQMSDIKLTGSRL</sequence>
<comment type="caution">
    <text evidence="2">The sequence shown here is derived from an EMBL/GenBank/DDBJ whole genome shotgun (WGS) entry which is preliminary data.</text>
</comment>
<feature type="signal peptide" evidence="1">
    <location>
        <begin position="1"/>
        <end position="24"/>
    </location>
</feature>
<dbReference type="PROSITE" id="PS51257">
    <property type="entry name" value="PROKAR_LIPOPROTEIN"/>
    <property type="match status" value="1"/>
</dbReference>
<keyword evidence="1" id="KW-0732">Signal</keyword>
<dbReference type="InterPro" id="IPR011990">
    <property type="entry name" value="TPR-like_helical_dom_sf"/>
</dbReference>
<evidence type="ECO:0000256" key="1">
    <source>
        <dbReference type="SAM" id="SignalP"/>
    </source>
</evidence>
<dbReference type="EMBL" id="JABMOJ010000051">
    <property type="protein sequence ID" value="NQV63980.1"/>
    <property type="molecule type" value="Genomic_DNA"/>
</dbReference>